<dbReference type="EMBL" id="PVWG01000003">
    <property type="protein sequence ID" value="PSB21115.1"/>
    <property type="molecule type" value="Genomic_DNA"/>
</dbReference>
<evidence type="ECO:0000256" key="1">
    <source>
        <dbReference type="SAM" id="SignalP"/>
    </source>
</evidence>
<sequence>MRNQLLVISLIAATLIASTSAPAHAGGTWVNNTCQKIAAPESPSDGFEIDYQFAFKTQQRSYLMYAARSMDGAYLFCWSKPGYRSPQVIKHQNLNFPFVNTITQSKKGTPIFSVMIRDGNGRDTTVTPMKLDLTNPQKPIVVPEQCH</sequence>
<dbReference type="RefSeq" id="WP_073074845.1">
    <property type="nucleotide sequence ID" value="NZ_MPPI01000048.1"/>
</dbReference>
<name>A0A2T1DKY6_9CYAN</name>
<dbReference type="Proteomes" id="UP000238634">
    <property type="component" value="Unassembled WGS sequence"/>
</dbReference>
<accession>A0A2T1DKY6</accession>
<protein>
    <submittedName>
        <fullName evidence="2">Uncharacterized protein</fullName>
    </submittedName>
</protein>
<reference evidence="2 3" key="1">
    <citation type="submission" date="2018-02" db="EMBL/GenBank/DDBJ databases">
        <authorList>
            <person name="Cohen D.B."/>
            <person name="Kent A.D."/>
        </authorList>
    </citation>
    <scope>NUCLEOTIDE SEQUENCE [LARGE SCALE GENOMIC DNA]</scope>
    <source>
        <strain evidence="2 3">ULC007</strain>
    </source>
</reference>
<gene>
    <name evidence="2" type="ORF">C7B65_04005</name>
</gene>
<feature type="chain" id="PRO_5015599444" evidence="1">
    <location>
        <begin position="26"/>
        <end position="147"/>
    </location>
</feature>
<comment type="caution">
    <text evidence="2">The sequence shown here is derived from an EMBL/GenBank/DDBJ whole genome shotgun (WGS) entry which is preliminary data.</text>
</comment>
<reference evidence="2 3" key="2">
    <citation type="submission" date="2018-03" db="EMBL/GenBank/DDBJ databases">
        <title>The ancient ancestry and fast evolution of plastids.</title>
        <authorList>
            <person name="Moore K.R."/>
            <person name="Magnabosco C."/>
            <person name="Momper L."/>
            <person name="Gold D.A."/>
            <person name="Bosak T."/>
            <person name="Fournier G.P."/>
        </authorList>
    </citation>
    <scope>NUCLEOTIDE SEQUENCE [LARGE SCALE GENOMIC DNA]</scope>
    <source>
        <strain evidence="2 3">ULC007</strain>
    </source>
</reference>
<proteinExistence type="predicted"/>
<keyword evidence="3" id="KW-1185">Reference proteome</keyword>
<keyword evidence="1" id="KW-0732">Signal</keyword>
<organism evidence="2 3">
    <name type="scientific">Phormidesmis priestleyi ULC007</name>
    <dbReference type="NCBI Taxonomy" id="1920490"/>
    <lineage>
        <taxon>Bacteria</taxon>
        <taxon>Bacillati</taxon>
        <taxon>Cyanobacteriota</taxon>
        <taxon>Cyanophyceae</taxon>
        <taxon>Leptolyngbyales</taxon>
        <taxon>Leptolyngbyaceae</taxon>
        <taxon>Phormidesmis</taxon>
    </lineage>
</organism>
<dbReference type="OrthoDB" id="486475at2"/>
<evidence type="ECO:0000313" key="2">
    <source>
        <dbReference type="EMBL" id="PSB21115.1"/>
    </source>
</evidence>
<dbReference type="AlphaFoldDB" id="A0A2T1DKY6"/>
<feature type="signal peptide" evidence="1">
    <location>
        <begin position="1"/>
        <end position="25"/>
    </location>
</feature>
<evidence type="ECO:0000313" key="3">
    <source>
        <dbReference type="Proteomes" id="UP000238634"/>
    </source>
</evidence>